<dbReference type="PANTHER" id="PTHR30336">
    <property type="entry name" value="INNER MEMBRANE PROTEIN, PROBABLE PERMEASE"/>
    <property type="match status" value="1"/>
</dbReference>
<evidence type="ECO:0000259" key="10">
    <source>
        <dbReference type="Pfam" id="PF02698"/>
    </source>
</evidence>
<dbReference type="InterPro" id="IPR051599">
    <property type="entry name" value="Cell_Envelope_Assoc"/>
</dbReference>
<comment type="caution">
    <text evidence="11">The sequence shown here is derived from an EMBL/GenBank/DDBJ whole genome shotgun (WGS) entry which is preliminary data.</text>
</comment>
<dbReference type="CDD" id="cd06259">
    <property type="entry name" value="YdcF-like"/>
    <property type="match status" value="1"/>
</dbReference>
<keyword evidence="2" id="KW-1003">Cell membrane</keyword>
<keyword evidence="3" id="KW-0997">Cell inner membrane</keyword>
<gene>
    <name evidence="11" type="ORF">QWY96_12655</name>
</gene>
<name>A0ABT8CII2_9VIBR</name>
<reference evidence="12" key="1">
    <citation type="journal article" date="2019" name="Int. J. Syst. Evol. Microbiol.">
        <title>The Global Catalogue of Microorganisms (GCM) 10K type strain sequencing project: providing services to taxonomists for standard genome sequencing and annotation.</title>
        <authorList>
            <consortium name="The Broad Institute Genomics Platform"/>
            <consortium name="The Broad Institute Genome Sequencing Center for Infectious Disease"/>
            <person name="Wu L."/>
            <person name="Ma J."/>
        </authorList>
    </citation>
    <scope>NUCLEOTIDE SEQUENCE [LARGE SCALE GENOMIC DNA]</scope>
    <source>
        <strain evidence="12">CECT 7226</strain>
    </source>
</reference>
<evidence type="ECO:0000256" key="5">
    <source>
        <dbReference type="ARBA" id="ARBA00022989"/>
    </source>
</evidence>
<evidence type="ECO:0000313" key="11">
    <source>
        <dbReference type="EMBL" id="MDN3701527.1"/>
    </source>
</evidence>
<organism evidence="11 12">
    <name type="scientific">Vibrio artabrorum</name>
    <dbReference type="NCBI Taxonomy" id="446374"/>
    <lineage>
        <taxon>Bacteria</taxon>
        <taxon>Pseudomonadati</taxon>
        <taxon>Pseudomonadota</taxon>
        <taxon>Gammaproteobacteria</taxon>
        <taxon>Vibrionales</taxon>
        <taxon>Vibrionaceae</taxon>
        <taxon>Vibrio</taxon>
    </lineage>
</organism>
<evidence type="ECO:0000256" key="7">
    <source>
        <dbReference type="ARBA" id="ARBA00037355"/>
    </source>
</evidence>
<protein>
    <submittedName>
        <fullName evidence="11">ElyC/SanA/YdcF family protein</fullName>
    </submittedName>
</protein>
<evidence type="ECO:0000313" key="12">
    <source>
        <dbReference type="Proteomes" id="UP001223712"/>
    </source>
</evidence>
<proteinExistence type="predicted"/>
<evidence type="ECO:0000256" key="8">
    <source>
        <dbReference type="SAM" id="MobiDB-lite"/>
    </source>
</evidence>
<evidence type="ECO:0000256" key="1">
    <source>
        <dbReference type="ARBA" id="ARBA00004377"/>
    </source>
</evidence>
<dbReference type="PANTHER" id="PTHR30336:SF0">
    <property type="entry name" value="PROTEIN SANA"/>
    <property type="match status" value="1"/>
</dbReference>
<feature type="domain" description="DUF218" evidence="10">
    <location>
        <begin position="64"/>
        <end position="184"/>
    </location>
</feature>
<dbReference type="RefSeq" id="WP_261837497.1">
    <property type="nucleotide sequence ID" value="NZ_AP025458.1"/>
</dbReference>
<comment type="function">
    <text evidence="7">Participates in the barrier function of the cell envelope.</text>
</comment>
<evidence type="ECO:0000256" key="4">
    <source>
        <dbReference type="ARBA" id="ARBA00022692"/>
    </source>
</evidence>
<dbReference type="PROSITE" id="PS51257">
    <property type="entry name" value="PROKAR_LIPOPROTEIN"/>
    <property type="match status" value="1"/>
</dbReference>
<keyword evidence="4 9" id="KW-0812">Transmembrane</keyword>
<evidence type="ECO:0000256" key="6">
    <source>
        <dbReference type="ARBA" id="ARBA00023136"/>
    </source>
</evidence>
<keyword evidence="12" id="KW-1185">Reference proteome</keyword>
<feature type="region of interest" description="Disordered" evidence="8">
    <location>
        <begin position="222"/>
        <end position="258"/>
    </location>
</feature>
<sequence length="258" mass="29407">MKSDSHSYRKYLLKTYPKLKTCLFGAFLVFLVGCASVIAIDYWVSWQAKDRIIYDIDDVPKVEVAVVLGTSKYLGRTLNDYYKYRIESAIELFEHKKVNQFLLSGDNAHRSYNEPWTMKRDLLRAGVPEERINLDYAGFRTLDSIVRAKKIFDTDNFLIITQKFHCERALLIASSYDIHAQCLAVSGPTHHSGSTIRLREVFARTKAFLDLYIMGTTPKFLGPKEPIQPNPKQEPLPIPNPIADPTANPIAHPAETDI</sequence>
<feature type="compositionally biased region" description="Pro residues" evidence="8">
    <location>
        <begin position="226"/>
        <end position="242"/>
    </location>
</feature>
<keyword evidence="5 9" id="KW-1133">Transmembrane helix</keyword>
<keyword evidence="6 9" id="KW-0472">Membrane</keyword>
<evidence type="ECO:0000256" key="9">
    <source>
        <dbReference type="SAM" id="Phobius"/>
    </source>
</evidence>
<evidence type="ECO:0000256" key="3">
    <source>
        <dbReference type="ARBA" id="ARBA00022519"/>
    </source>
</evidence>
<dbReference type="Proteomes" id="UP001223712">
    <property type="component" value="Unassembled WGS sequence"/>
</dbReference>
<comment type="subcellular location">
    <subcellularLocation>
        <location evidence="1">Cell inner membrane</location>
        <topology evidence="1">Single-pass membrane protein</topology>
    </subcellularLocation>
</comment>
<dbReference type="Pfam" id="PF02698">
    <property type="entry name" value="DUF218"/>
    <property type="match status" value="1"/>
</dbReference>
<dbReference type="InterPro" id="IPR003848">
    <property type="entry name" value="DUF218"/>
</dbReference>
<dbReference type="EMBL" id="JAUFQY010000001">
    <property type="protein sequence ID" value="MDN3701527.1"/>
    <property type="molecule type" value="Genomic_DNA"/>
</dbReference>
<evidence type="ECO:0000256" key="2">
    <source>
        <dbReference type="ARBA" id="ARBA00022475"/>
    </source>
</evidence>
<feature type="transmembrane region" description="Helical" evidence="9">
    <location>
        <begin position="21"/>
        <end position="44"/>
    </location>
</feature>
<accession>A0ABT8CII2</accession>